<dbReference type="GO" id="GO:0005506">
    <property type="term" value="F:iron ion binding"/>
    <property type="evidence" value="ECO:0007669"/>
    <property type="project" value="InterPro"/>
</dbReference>
<dbReference type="GO" id="GO:0008395">
    <property type="term" value="F:steroid hydroxylase activity"/>
    <property type="evidence" value="ECO:0007669"/>
    <property type="project" value="TreeGrafter"/>
</dbReference>
<feature type="binding site" description="axial binding residue" evidence="6">
    <location>
        <position position="419"/>
    </location>
    <ligand>
        <name>heme</name>
        <dbReference type="ChEBI" id="CHEBI:30413"/>
    </ligand>
    <ligandPart>
        <name>Fe</name>
        <dbReference type="ChEBI" id="CHEBI:18248"/>
    </ligandPart>
</feature>
<dbReference type="PRINTS" id="PR00465">
    <property type="entry name" value="EP450IV"/>
</dbReference>
<evidence type="ECO:0000256" key="2">
    <source>
        <dbReference type="ARBA" id="ARBA00010617"/>
    </source>
</evidence>
<keyword evidence="5 6" id="KW-0408">Iron</keyword>
<evidence type="ECO:0000256" key="7">
    <source>
        <dbReference type="RuleBase" id="RU000461"/>
    </source>
</evidence>
<keyword evidence="3 6" id="KW-0349">Heme</keyword>
<dbReference type="InterPro" id="IPR036396">
    <property type="entry name" value="Cyt_P450_sf"/>
</dbReference>
<keyword evidence="7" id="KW-0560">Oxidoreductase</keyword>
<keyword evidence="4 6" id="KW-0479">Metal-binding</keyword>
<dbReference type="OrthoDB" id="1470350at2759"/>
<dbReference type="PANTHER" id="PTHR24304">
    <property type="entry name" value="CYTOCHROME P450 FAMILY 7"/>
    <property type="match status" value="1"/>
</dbReference>
<comment type="cofactor">
    <cofactor evidence="1 6">
        <name>heme</name>
        <dbReference type="ChEBI" id="CHEBI:30413"/>
    </cofactor>
</comment>
<protein>
    <submittedName>
        <fullName evidence="8">Cytochrome P450</fullName>
    </submittedName>
</protein>
<accession>A0A9P4PMY2</accession>
<dbReference type="CDD" id="cd11040">
    <property type="entry name" value="CYP7_CYP8-like"/>
    <property type="match status" value="1"/>
</dbReference>
<dbReference type="Pfam" id="PF00067">
    <property type="entry name" value="p450"/>
    <property type="match status" value="1"/>
</dbReference>
<evidence type="ECO:0000256" key="1">
    <source>
        <dbReference type="ARBA" id="ARBA00001971"/>
    </source>
</evidence>
<comment type="similarity">
    <text evidence="2 7">Belongs to the cytochrome P450 family.</text>
</comment>
<evidence type="ECO:0000256" key="6">
    <source>
        <dbReference type="PIRSR" id="PIRSR602403-1"/>
    </source>
</evidence>
<comment type="caution">
    <text evidence="8">The sequence shown here is derived from an EMBL/GenBank/DDBJ whole genome shotgun (WGS) entry which is preliminary data.</text>
</comment>
<dbReference type="InterPro" id="IPR050529">
    <property type="entry name" value="CYP450_sterol_14alpha_dmase"/>
</dbReference>
<dbReference type="GO" id="GO:0016705">
    <property type="term" value="F:oxidoreductase activity, acting on paired donors, with incorporation or reduction of molecular oxygen"/>
    <property type="evidence" value="ECO:0007669"/>
    <property type="project" value="InterPro"/>
</dbReference>
<dbReference type="PANTHER" id="PTHR24304:SF2">
    <property type="entry name" value="24-HYDROXYCHOLESTEROL 7-ALPHA-HYDROXYLASE"/>
    <property type="match status" value="1"/>
</dbReference>
<dbReference type="EMBL" id="MU001495">
    <property type="protein sequence ID" value="KAF2448090.1"/>
    <property type="molecule type" value="Genomic_DNA"/>
</dbReference>
<evidence type="ECO:0000313" key="8">
    <source>
        <dbReference type="EMBL" id="KAF2448090.1"/>
    </source>
</evidence>
<dbReference type="SUPFAM" id="SSF48264">
    <property type="entry name" value="Cytochrome P450"/>
    <property type="match status" value="1"/>
</dbReference>
<dbReference type="AlphaFoldDB" id="A0A9P4PMY2"/>
<evidence type="ECO:0000256" key="4">
    <source>
        <dbReference type="ARBA" id="ARBA00022723"/>
    </source>
</evidence>
<dbReference type="InterPro" id="IPR001128">
    <property type="entry name" value="Cyt_P450"/>
</dbReference>
<reference evidence="8" key="1">
    <citation type="journal article" date="2020" name="Stud. Mycol.">
        <title>101 Dothideomycetes genomes: a test case for predicting lifestyles and emergence of pathogens.</title>
        <authorList>
            <person name="Haridas S."/>
            <person name="Albert R."/>
            <person name="Binder M."/>
            <person name="Bloem J."/>
            <person name="Labutti K."/>
            <person name="Salamov A."/>
            <person name="Andreopoulos B."/>
            <person name="Baker S."/>
            <person name="Barry K."/>
            <person name="Bills G."/>
            <person name="Bluhm B."/>
            <person name="Cannon C."/>
            <person name="Castanera R."/>
            <person name="Culley D."/>
            <person name="Daum C."/>
            <person name="Ezra D."/>
            <person name="Gonzalez J."/>
            <person name="Henrissat B."/>
            <person name="Kuo A."/>
            <person name="Liang C."/>
            <person name="Lipzen A."/>
            <person name="Lutzoni F."/>
            <person name="Magnuson J."/>
            <person name="Mondo S."/>
            <person name="Nolan M."/>
            <person name="Ohm R."/>
            <person name="Pangilinan J."/>
            <person name="Park H.-J."/>
            <person name="Ramirez L."/>
            <person name="Alfaro M."/>
            <person name="Sun H."/>
            <person name="Tritt A."/>
            <person name="Yoshinaga Y."/>
            <person name="Zwiers L.-H."/>
            <person name="Turgeon B."/>
            <person name="Goodwin S."/>
            <person name="Spatafora J."/>
            <person name="Crous P."/>
            <person name="Grigoriev I."/>
        </authorList>
    </citation>
    <scope>NUCLEOTIDE SEQUENCE</scope>
    <source>
        <strain evidence="8">CBS 690.94</strain>
    </source>
</reference>
<proteinExistence type="inferred from homology"/>
<evidence type="ECO:0000256" key="5">
    <source>
        <dbReference type="ARBA" id="ARBA00023004"/>
    </source>
</evidence>
<name>A0A9P4PMY2_9PLEO</name>
<evidence type="ECO:0000313" key="9">
    <source>
        <dbReference type="Proteomes" id="UP000799764"/>
    </source>
</evidence>
<dbReference type="InterPro" id="IPR017972">
    <property type="entry name" value="Cyt_P450_CS"/>
</dbReference>
<sequence length="485" mass="54256">MMQRHYLIGYLVRSAIGFFNSSHAVIQSGLENNPNRDPFKVTIAGQGFYIVTNPDHVIEVYKNKTTLSFDVFVEDLMLSCGASRETVAKMAMSPPPYVSDTKASSLNPHGKSLVGLAVDFHHTQLLPGPNSQVAPLTSAFLGHITEFLAWKNIRDDAKIKGPRTPTSIERTSLLRFCGRVLIEAGTRTYWGERLWQLAPNMLETFYDLDHTVWKLLFRFPPMFSKDANLARDTIIDILGKYYKLPLHQREDAAWWTKAMEAESRAIGLTEQEMAATILIIYFVVNGNTYKMCFWVLCHILSNPTLHTAIKAELSASNPTAEPSMQHLTTHCPLLDSTLSEVLRLYTSSASMRYIDADTPIGGKLLRKGNRIMLPYRSMHENPDVFGHDAATFDAARFVKAPALRRNASYHPFGGGATLCAGRFLARQEVLRFIGTALYLYDIELVEKVGGGKQKFPRVDGFKPTFGMMATLEGDDFEVSITARGS</sequence>
<dbReference type="InterPro" id="IPR002403">
    <property type="entry name" value="Cyt_P450_E_grp-IV"/>
</dbReference>
<organism evidence="8 9">
    <name type="scientific">Karstenula rhodostoma CBS 690.94</name>
    <dbReference type="NCBI Taxonomy" id="1392251"/>
    <lineage>
        <taxon>Eukaryota</taxon>
        <taxon>Fungi</taxon>
        <taxon>Dikarya</taxon>
        <taxon>Ascomycota</taxon>
        <taxon>Pezizomycotina</taxon>
        <taxon>Dothideomycetes</taxon>
        <taxon>Pleosporomycetidae</taxon>
        <taxon>Pleosporales</taxon>
        <taxon>Massarineae</taxon>
        <taxon>Didymosphaeriaceae</taxon>
        <taxon>Karstenula</taxon>
    </lineage>
</organism>
<keyword evidence="9" id="KW-1185">Reference proteome</keyword>
<gene>
    <name evidence="8" type="ORF">P171DRAFT_205763</name>
</gene>
<keyword evidence="7" id="KW-0503">Monooxygenase</keyword>
<evidence type="ECO:0000256" key="3">
    <source>
        <dbReference type="ARBA" id="ARBA00022617"/>
    </source>
</evidence>
<dbReference type="Gene3D" id="1.10.630.10">
    <property type="entry name" value="Cytochrome P450"/>
    <property type="match status" value="1"/>
</dbReference>
<dbReference type="GO" id="GO:0020037">
    <property type="term" value="F:heme binding"/>
    <property type="evidence" value="ECO:0007669"/>
    <property type="project" value="InterPro"/>
</dbReference>
<dbReference type="PROSITE" id="PS00086">
    <property type="entry name" value="CYTOCHROME_P450"/>
    <property type="match status" value="1"/>
</dbReference>
<dbReference type="Proteomes" id="UP000799764">
    <property type="component" value="Unassembled WGS sequence"/>
</dbReference>